<accession>A0A7C9EY01</accession>
<dbReference type="InterPro" id="IPR019128">
    <property type="entry name" value="Dcc1"/>
</dbReference>
<proteinExistence type="inferred from homology"/>
<name>A0A7C9EY01_OPUST</name>
<dbReference type="GO" id="GO:0031390">
    <property type="term" value="C:Ctf18 RFC-like complex"/>
    <property type="evidence" value="ECO:0007669"/>
    <property type="project" value="InterPro"/>
</dbReference>
<dbReference type="GO" id="GO:0006260">
    <property type="term" value="P:DNA replication"/>
    <property type="evidence" value="ECO:0007669"/>
    <property type="project" value="UniProtKB-KW"/>
</dbReference>
<reference evidence="3" key="2">
    <citation type="submission" date="2020-07" db="EMBL/GenBank/DDBJ databases">
        <authorList>
            <person name="Vera ALvarez R."/>
            <person name="Arias-Moreno D.M."/>
            <person name="Jimenez-Jacinto V."/>
            <person name="Jimenez-Bremont J.F."/>
            <person name="Swaminathan K."/>
            <person name="Moose S.P."/>
            <person name="Guerrero-Gonzalez M.L."/>
            <person name="Marino-Ramirez L."/>
            <person name="Landsman D."/>
            <person name="Rodriguez-Kessler M."/>
            <person name="Delgado-Sanchez P."/>
        </authorList>
    </citation>
    <scope>NUCLEOTIDE SEQUENCE</scope>
    <source>
        <tissue evidence="3">Cladode</tissue>
    </source>
</reference>
<dbReference type="Pfam" id="PF09724">
    <property type="entry name" value="Dcc1"/>
    <property type="match status" value="1"/>
</dbReference>
<evidence type="ECO:0000313" key="3">
    <source>
        <dbReference type="EMBL" id="MBA4678266.1"/>
    </source>
</evidence>
<organism evidence="3">
    <name type="scientific">Opuntia streptacantha</name>
    <name type="common">Prickly pear cactus</name>
    <name type="synonym">Opuntia cardona</name>
    <dbReference type="NCBI Taxonomy" id="393608"/>
    <lineage>
        <taxon>Eukaryota</taxon>
        <taxon>Viridiplantae</taxon>
        <taxon>Streptophyta</taxon>
        <taxon>Embryophyta</taxon>
        <taxon>Tracheophyta</taxon>
        <taxon>Spermatophyta</taxon>
        <taxon>Magnoliopsida</taxon>
        <taxon>eudicotyledons</taxon>
        <taxon>Gunneridae</taxon>
        <taxon>Pentapetalae</taxon>
        <taxon>Caryophyllales</taxon>
        <taxon>Cactineae</taxon>
        <taxon>Cactaceae</taxon>
        <taxon>Opuntioideae</taxon>
        <taxon>Opuntia</taxon>
    </lineage>
</organism>
<reference evidence="3" key="1">
    <citation type="journal article" date="2013" name="J. Plant Res.">
        <title>Effect of fungi and light on seed germination of three Opuntia species from semiarid lands of central Mexico.</title>
        <authorList>
            <person name="Delgado-Sanchez P."/>
            <person name="Jimenez-Bremont J.F."/>
            <person name="Guerrero-Gonzalez Mde L."/>
            <person name="Flores J."/>
        </authorList>
    </citation>
    <scope>NUCLEOTIDE SEQUENCE</scope>
    <source>
        <tissue evidence="3">Cladode</tissue>
    </source>
</reference>
<evidence type="ECO:0000256" key="1">
    <source>
        <dbReference type="ARBA" id="ARBA00007017"/>
    </source>
</evidence>
<keyword evidence="2" id="KW-0235">DNA replication</keyword>
<sequence>MDNHLHAVGGAEAVLNFEPKSSMSVAYHPDFGSHDELLLLELDEKLLPDVLCERVSLRGDPDEEAVLCTKSKTYAVKFVGTSNSVFLIPPSKSSPLADSLMDCDKEETDQPASASVLKVAPGNLELVEVAPRLDKLQFFLAQNPYTLEEASEMEMTSDIKDSVLGLYTWDDLVGRIQASDVELRLGLEALDAVEIKGCWRLLDAKYMDSILTMLLHNAVLNDWPLNALPENELVNTLELDGFQPIVAGHCLRAYGTKIDNGSDAGSLWKLDERRVCGHFAKQILKAGKMRMEKFMEEWRCKIPHGMQANFDMLEGEVLTERIGVETWVRAFSISSLPSTPAERFSILFKERPKWEWKDLEPYIRDLKVPGLSSEGLLLKYTRRSQPTPNAEPIFSAR</sequence>
<dbReference type="PANTHER" id="PTHR13395:SF6">
    <property type="entry name" value="SISTER CHROMATID COHESION PROTEIN DCC1"/>
    <property type="match status" value="1"/>
</dbReference>
<dbReference type="PANTHER" id="PTHR13395">
    <property type="entry name" value="SISTER CHROMATID COHESION PROTEIN DCC1-RELATED"/>
    <property type="match status" value="1"/>
</dbReference>
<dbReference type="GO" id="GO:0000775">
    <property type="term" value="C:chromosome, centromeric region"/>
    <property type="evidence" value="ECO:0007669"/>
    <property type="project" value="TreeGrafter"/>
</dbReference>
<comment type="similarity">
    <text evidence="1">Belongs to the DCC1 family.</text>
</comment>
<dbReference type="GO" id="GO:0034088">
    <property type="term" value="P:maintenance of mitotic sister chromatid cohesion"/>
    <property type="evidence" value="ECO:0007669"/>
    <property type="project" value="TreeGrafter"/>
</dbReference>
<evidence type="ECO:0000256" key="2">
    <source>
        <dbReference type="ARBA" id="ARBA00022705"/>
    </source>
</evidence>
<dbReference type="AlphaFoldDB" id="A0A7C9EY01"/>
<dbReference type="EMBL" id="GISG01278838">
    <property type="protein sequence ID" value="MBA4678266.1"/>
    <property type="molecule type" value="Transcribed_RNA"/>
</dbReference>
<dbReference type="GO" id="GO:0000785">
    <property type="term" value="C:chromatin"/>
    <property type="evidence" value="ECO:0007669"/>
    <property type="project" value="TreeGrafter"/>
</dbReference>
<evidence type="ECO:0008006" key="4">
    <source>
        <dbReference type="Google" id="ProtNLM"/>
    </source>
</evidence>
<protein>
    <recommendedName>
        <fullName evidence="4">Sister chromatid cohesion protein DCC1</fullName>
    </recommendedName>
</protein>